<dbReference type="EMBL" id="BMHB01000001">
    <property type="protein sequence ID" value="GGI10692.1"/>
    <property type="molecule type" value="Genomic_DNA"/>
</dbReference>
<dbReference type="Pfam" id="PF13649">
    <property type="entry name" value="Methyltransf_25"/>
    <property type="match status" value="1"/>
</dbReference>
<name>A0A8J3ACJ0_9BACI</name>
<dbReference type="GO" id="GO:0032259">
    <property type="term" value="P:methylation"/>
    <property type="evidence" value="ECO:0007669"/>
    <property type="project" value="UniProtKB-KW"/>
</dbReference>
<dbReference type="OrthoDB" id="9811589at2"/>
<evidence type="ECO:0000256" key="1">
    <source>
        <dbReference type="ARBA" id="ARBA00022679"/>
    </source>
</evidence>
<reference evidence="4" key="1">
    <citation type="journal article" date="2019" name="Int. J. Syst. Evol. Microbiol.">
        <title>The Global Catalogue of Microorganisms (GCM) 10K type strain sequencing project: providing services to taxonomists for standard genome sequencing and annotation.</title>
        <authorList>
            <consortium name="The Broad Institute Genomics Platform"/>
            <consortium name="The Broad Institute Genome Sequencing Center for Infectious Disease"/>
            <person name="Wu L."/>
            <person name="Ma J."/>
        </authorList>
    </citation>
    <scope>NUCLEOTIDE SEQUENCE [LARGE SCALE GENOMIC DNA]</scope>
    <source>
        <strain evidence="4">CGMCC 1.14993</strain>
    </source>
</reference>
<organism evidence="3 4">
    <name type="scientific">Gottfriedia solisilvae</name>
    <dbReference type="NCBI Taxonomy" id="1516104"/>
    <lineage>
        <taxon>Bacteria</taxon>
        <taxon>Bacillati</taxon>
        <taxon>Bacillota</taxon>
        <taxon>Bacilli</taxon>
        <taxon>Bacillales</taxon>
        <taxon>Bacillaceae</taxon>
        <taxon>Gottfriedia</taxon>
    </lineage>
</organism>
<evidence type="ECO:0000259" key="2">
    <source>
        <dbReference type="Pfam" id="PF13649"/>
    </source>
</evidence>
<dbReference type="CDD" id="cd02440">
    <property type="entry name" value="AdoMet_MTases"/>
    <property type="match status" value="1"/>
</dbReference>
<dbReference type="Proteomes" id="UP000626244">
    <property type="component" value="Unassembled WGS sequence"/>
</dbReference>
<keyword evidence="3" id="KW-0489">Methyltransferase</keyword>
<comment type="caution">
    <text evidence="3">The sequence shown here is derived from an EMBL/GenBank/DDBJ whole genome shotgun (WGS) entry which is preliminary data.</text>
</comment>
<proteinExistence type="predicted"/>
<dbReference type="RefSeq" id="WP_087998702.1">
    <property type="nucleotide sequence ID" value="NZ_BMHB01000001.1"/>
</dbReference>
<evidence type="ECO:0000313" key="3">
    <source>
        <dbReference type="EMBL" id="GGI10692.1"/>
    </source>
</evidence>
<dbReference type="AlphaFoldDB" id="A0A8J3ACJ0"/>
<dbReference type="GO" id="GO:0008168">
    <property type="term" value="F:methyltransferase activity"/>
    <property type="evidence" value="ECO:0007669"/>
    <property type="project" value="UniProtKB-KW"/>
</dbReference>
<keyword evidence="4" id="KW-1185">Reference proteome</keyword>
<dbReference type="Gene3D" id="3.40.50.150">
    <property type="entry name" value="Vaccinia Virus protein VP39"/>
    <property type="match status" value="1"/>
</dbReference>
<dbReference type="InterPro" id="IPR029063">
    <property type="entry name" value="SAM-dependent_MTases_sf"/>
</dbReference>
<sequence length="247" mass="29224">MTYNRFAYLYDELMNDVPYDKWLHFVNDVFQKYEINQPTILDIGCGTGTLPILLAKQNYTISGVDLSEEMLSVAMAKAEQERVQIPFYQQNMMELEGFNQLDCITIFCDSLNYLHSEDQVLRTFEKVHESLKDQGIFLFDVHSPYKIEEIFGEETFFIDDEELSLVWSCTQGEQPLSVEHDLVFFMKEENRDSYERFEEYHIQRTFPIETYRALLNQAGFEVKEMIGDFDQTVEETTERIFFIATKK</sequence>
<dbReference type="PANTHER" id="PTHR43861">
    <property type="entry name" value="TRANS-ACONITATE 2-METHYLTRANSFERASE-RELATED"/>
    <property type="match status" value="1"/>
</dbReference>
<gene>
    <name evidence="3" type="ORF">GCM10007380_04080</name>
</gene>
<feature type="domain" description="Methyltransferase" evidence="2">
    <location>
        <begin position="40"/>
        <end position="135"/>
    </location>
</feature>
<dbReference type="InterPro" id="IPR041698">
    <property type="entry name" value="Methyltransf_25"/>
</dbReference>
<evidence type="ECO:0000313" key="4">
    <source>
        <dbReference type="Proteomes" id="UP000626244"/>
    </source>
</evidence>
<dbReference type="Gene3D" id="2.20.25.110">
    <property type="entry name" value="S-adenosyl-L-methionine-dependent methyltransferases"/>
    <property type="match status" value="1"/>
</dbReference>
<protein>
    <submittedName>
        <fullName evidence="3">Methyltransferase</fullName>
    </submittedName>
</protein>
<keyword evidence="1" id="KW-0808">Transferase</keyword>
<dbReference type="SUPFAM" id="SSF53335">
    <property type="entry name" value="S-adenosyl-L-methionine-dependent methyltransferases"/>
    <property type="match status" value="1"/>
</dbReference>
<accession>A0A8J3ACJ0</accession>